<dbReference type="Gene3D" id="3.30.2310.20">
    <property type="entry name" value="RelE-like"/>
    <property type="match status" value="1"/>
</dbReference>
<name>A0A7H1DUL4_9FLAO</name>
<dbReference type="EMBL" id="CP060203">
    <property type="protein sequence ID" value="QNS40672.1"/>
    <property type="molecule type" value="Genomic_DNA"/>
</dbReference>
<evidence type="ECO:0000313" key="2">
    <source>
        <dbReference type="Proteomes" id="UP000516438"/>
    </source>
</evidence>
<organism evidence="1 2">
    <name type="scientific">Chryseobacterium manosquense</name>
    <dbReference type="NCBI Taxonomy" id="2754694"/>
    <lineage>
        <taxon>Bacteria</taxon>
        <taxon>Pseudomonadati</taxon>
        <taxon>Bacteroidota</taxon>
        <taxon>Flavobacteriia</taxon>
        <taxon>Flavobacteriales</taxon>
        <taxon>Weeksellaceae</taxon>
        <taxon>Chryseobacterium group</taxon>
        <taxon>Chryseobacterium</taxon>
    </lineage>
</organism>
<gene>
    <name evidence="1" type="ORF">H0S70_09900</name>
</gene>
<evidence type="ECO:0008006" key="3">
    <source>
        <dbReference type="Google" id="ProtNLM"/>
    </source>
</evidence>
<dbReference type="RefSeq" id="WP_143755824.1">
    <property type="nucleotide sequence ID" value="NZ_CP060203.1"/>
</dbReference>
<dbReference type="KEGG" id="cmaq:H0S70_09900"/>
<sequence length="96" mass="11460">MRIVFREQALFSLKEIRTYLALRWTRKELETLKREINQELGNISSGLVKHQKYSDEIYFALVGKNNVKMFYTISEDEILVLDFFSVRKDPESLKLK</sequence>
<dbReference type="InterPro" id="IPR035093">
    <property type="entry name" value="RelE/ParE_toxin_dom_sf"/>
</dbReference>
<protein>
    <recommendedName>
        <fullName evidence="3">Type II toxin-antitoxin system RelE/ParE family toxin</fullName>
    </recommendedName>
</protein>
<dbReference type="Proteomes" id="UP000516438">
    <property type="component" value="Chromosome"/>
</dbReference>
<accession>A0A7H1DUL4</accession>
<evidence type="ECO:0000313" key="1">
    <source>
        <dbReference type="EMBL" id="QNS40672.1"/>
    </source>
</evidence>
<dbReference type="AlphaFoldDB" id="A0A7H1DUL4"/>
<keyword evidence="2" id="KW-1185">Reference proteome</keyword>
<reference evidence="1 2" key="1">
    <citation type="submission" date="2020-07" db="EMBL/GenBank/DDBJ databases">
        <title>Complete genome and description of Chryseobacterium manosquense strain Marseille-Q2069 sp. nov.</title>
        <authorList>
            <person name="Boxberger M."/>
        </authorList>
    </citation>
    <scope>NUCLEOTIDE SEQUENCE [LARGE SCALE GENOMIC DNA]</scope>
    <source>
        <strain evidence="1 2">Marseille-Q2069</strain>
    </source>
</reference>
<proteinExistence type="predicted"/>